<name>A0A562T2F6_9HYPH</name>
<feature type="domain" description="RNA-binding S4" evidence="8">
    <location>
        <begin position="52"/>
        <end position="106"/>
    </location>
</feature>
<dbReference type="Proteomes" id="UP000320593">
    <property type="component" value="Unassembled WGS sequence"/>
</dbReference>
<dbReference type="Pfam" id="PF00849">
    <property type="entry name" value="PseudoU_synth_2"/>
    <property type="match status" value="1"/>
</dbReference>
<dbReference type="AlphaFoldDB" id="A0A562T2F6"/>
<dbReference type="SMART" id="SM00363">
    <property type="entry name" value="S4"/>
    <property type="match status" value="1"/>
</dbReference>
<dbReference type="InterPro" id="IPR018496">
    <property type="entry name" value="PsdUridine_synth_RsuA/RluB_CS"/>
</dbReference>
<dbReference type="RefSeq" id="WP_145343050.1">
    <property type="nucleotide sequence ID" value="NZ_SMLY01000071.1"/>
</dbReference>
<evidence type="ECO:0000259" key="8">
    <source>
        <dbReference type="SMART" id="SM00363"/>
    </source>
</evidence>
<dbReference type="InterPro" id="IPR042092">
    <property type="entry name" value="PsdUridine_s_RsuA/RluB/E/F_cat"/>
</dbReference>
<evidence type="ECO:0000256" key="6">
    <source>
        <dbReference type="RuleBase" id="RU003887"/>
    </source>
</evidence>
<feature type="compositionally biased region" description="Basic and acidic residues" evidence="7">
    <location>
        <begin position="381"/>
        <end position="405"/>
    </location>
</feature>
<feature type="region of interest" description="Disordered" evidence="7">
    <location>
        <begin position="294"/>
        <end position="413"/>
    </location>
</feature>
<dbReference type="EMBL" id="VLLF01000004">
    <property type="protein sequence ID" value="TWI87593.1"/>
    <property type="molecule type" value="Genomic_DNA"/>
</dbReference>
<dbReference type="GO" id="GO:0000455">
    <property type="term" value="P:enzyme-directed rRNA pseudouridine synthesis"/>
    <property type="evidence" value="ECO:0007669"/>
    <property type="project" value="UniProtKB-ARBA"/>
</dbReference>
<feature type="compositionally biased region" description="Basic and acidic residues" evidence="7">
    <location>
        <begin position="336"/>
        <end position="345"/>
    </location>
</feature>
<evidence type="ECO:0000256" key="7">
    <source>
        <dbReference type="SAM" id="MobiDB-lite"/>
    </source>
</evidence>
<gene>
    <name evidence="9" type="ORF">JM93_02160</name>
</gene>
<evidence type="ECO:0000313" key="9">
    <source>
        <dbReference type="EMBL" id="TWI87593.1"/>
    </source>
</evidence>
<comment type="similarity">
    <text evidence="2 6">Belongs to the pseudouridine synthase RsuA family.</text>
</comment>
<evidence type="ECO:0000256" key="4">
    <source>
        <dbReference type="ARBA" id="ARBA00023235"/>
    </source>
</evidence>
<dbReference type="Gene3D" id="3.30.70.580">
    <property type="entry name" value="Pseudouridine synthase I, catalytic domain, N-terminal subdomain"/>
    <property type="match status" value="1"/>
</dbReference>
<dbReference type="Pfam" id="PF01479">
    <property type="entry name" value="S4"/>
    <property type="match status" value="1"/>
</dbReference>
<dbReference type="PROSITE" id="PS01149">
    <property type="entry name" value="PSI_RSU"/>
    <property type="match status" value="1"/>
</dbReference>
<dbReference type="Gene3D" id="3.30.70.1560">
    <property type="entry name" value="Alpha-L RNA-binding motif"/>
    <property type="match status" value="1"/>
</dbReference>
<dbReference type="InterPro" id="IPR036986">
    <property type="entry name" value="S4_RNA-bd_sf"/>
</dbReference>
<accession>A0A562T2F6</accession>
<dbReference type="PROSITE" id="PS50889">
    <property type="entry name" value="S4"/>
    <property type="match status" value="1"/>
</dbReference>
<evidence type="ECO:0000313" key="10">
    <source>
        <dbReference type="Proteomes" id="UP000320593"/>
    </source>
</evidence>
<dbReference type="InterPro" id="IPR050343">
    <property type="entry name" value="RsuA_PseudoU_synthase"/>
</dbReference>
<dbReference type="InterPro" id="IPR002942">
    <property type="entry name" value="S4_RNA-bd"/>
</dbReference>
<keyword evidence="4 6" id="KW-0413">Isomerase</keyword>
<comment type="catalytic activity">
    <reaction evidence="1">
        <text>a uridine in RNA = a pseudouridine in RNA</text>
        <dbReference type="Rhea" id="RHEA:48348"/>
        <dbReference type="Rhea" id="RHEA-COMP:12068"/>
        <dbReference type="Rhea" id="RHEA-COMP:12069"/>
        <dbReference type="ChEBI" id="CHEBI:65314"/>
        <dbReference type="ChEBI" id="CHEBI:65315"/>
    </reaction>
</comment>
<dbReference type="InterPro" id="IPR006145">
    <property type="entry name" value="PsdUridine_synth_RsuA/RluA"/>
</dbReference>
<dbReference type="InterPro" id="IPR020094">
    <property type="entry name" value="TruA/RsuA/RluB/E/F_N"/>
</dbReference>
<evidence type="ECO:0000256" key="5">
    <source>
        <dbReference type="PROSITE-ProRule" id="PRU00182"/>
    </source>
</evidence>
<feature type="compositionally biased region" description="Basic and acidic residues" evidence="7">
    <location>
        <begin position="1"/>
        <end position="10"/>
    </location>
</feature>
<comment type="caution">
    <text evidence="9">The sequence shown here is derived from an EMBL/GenBank/DDBJ whole genome shotgun (WGS) entry which is preliminary data.</text>
</comment>
<dbReference type="GO" id="GO:0003723">
    <property type="term" value="F:RNA binding"/>
    <property type="evidence" value="ECO:0007669"/>
    <property type="project" value="UniProtKB-KW"/>
</dbReference>
<keyword evidence="10" id="KW-1185">Reference proteome</keyword>
<dbReference type="NCBIfam" id="TIGR00093">
    <property type="entry name" value="pseudouridine synthase"/>
    <property type="match status" value="1"/>
</dbReference>
<dbReference type="PANTHER" id="PTHR47683:SF3">
    <property type="entry name" value="RIBOSOMAL LARGE SUBUNIT PSEUDOURIDINE SYNTHASE B"/>
    <property type="match status" value="1"/>
</dbReference>
<organism evidence="9 10">
    <name type="scientific">Roseibium hamelinense</name>
    <dbReference type="NCBI Taxonomy" id="150831"/>
    <lineage>
        <taxon>Bacteria</taxon>
        <taxon>Pseudomonadati</taxon>
        <taxon>Pseudomonadota</taxon>
        <taxon>Alphaproteobacteria</taxon>
        <taxon>Hyphomicrobiales</taxon>
        <taxon>Stappiaceae</taxon>
        <taxon>Roseibium</taxon>
    </lineage>
</organism>
<dbReference type="EC" id="5.4.99.-" evidence="6"/>
<dbReference type="SUPFAM" id="SSF55120">
    <property type="entry name" value="Pseudouridine synthase"/>
    <property type="match status" value="1"/>
</dbReference>
<dbReference type="SUPFAM" id="SSF55174">
    <property type="entry name" value="Alpha-L RNA-binding motif"/>
    <property type="match status" value="1"/>
</dbReference>
<dbReference type="GO" id="GO:0120159">
    <property type="term" value="F:rRNA pseudouridine synthase activity"/>
    <property type="evidence" value="ECO:0007669"/>
    <property type="project" value="UniProtKB-ARBA"/>
</dbReference>
<dbReference type="InterPro" id="IPR000748">
    <property type="entry name" value="PsdUridine_synth_RsuA/RluB/E/F"/>
</dbReference>
<sequence>MTTDKKTDRRGPKRSARPNAQGKKPVRGKPGPKKAVPGQSSEARPTVVGEGERIAKVMARAGLCSRREAETWIAAGRVELNGKILETPAVTVSERDTVSVDGAPLPMRERTRLWLYHKPRGLVTTNKDPEGRPTVFEKLPADLPRVLTVGRLDINTEGLLLLTNDGGLARALELPATGWLRRYRVRAFGKVTQEQLDGLADGVAIEGVLYGAIEATLDKAQGDNVWLTVGLREGKNREVKRVLEHLGLTVNRLIRLSFGPFQLLDLNDGEVREIRGRVLRDQLGEKLIEQAGADFDAPIMNERVPEQPKKTKGPAKGPARGAGGKKQGSTEGRWLSAREAKDSARPRKSNRPTAEKHGDKSSFEPRPSRSQRRIWGEDGLIEDKRQEGRNERQDRSGPEQRDKSRPKPRGGRR</sequence>
<evidence type="ECO:0000256" key="2">
    <source>
        <dbReference type="ARBA" id="ARBA00008348"/>
    </source>
</evidence>
<proteinExistence type="inferred from homology"/>
<dbReference type="InterPro" id="IPR020103">
    <property type="entry name" value="PsdUridine_synth_cat_dom_sf"/>
</dbReference>
<evidence type="ECO:0000256" key="1">
    <source>
        <dbReference type="ARBA" id="ARBA00000073"/>
    </source>
</evidence>
<dbReference type="CDD" id="cd00165">
    <property type="entry name" value="S4"/>
    <property type="match status" value="1"/>
</dbReference>
<dbReference type="OrthoDB" id="9807213at2"/>
<dbReference type="Gene3D" id="3.10.290.10">
    <property type="entry name" value="RNA-binding S4 domain"/>
    <property type="match status" value="1"/>
</dbReference>
<feature type="compositionally biased region" description="Basic and acidic residues" evidence="7">
    <location>
        <begin position="353"/>
        <end position="367"/>
    </location>
</feature>
<keyword evidence="3 5" id="KW-0694">RNA-binding</keyword>
<protein>
    <recommendedName>
        <fullName evidence="6">Pseudouridine synthase</fullName>
        <ecNumber evidence="6">5.4.99.-</ecNumber>
    </recommendedName>
</protein>
<reference evidence="9 10" key="1">
    <citation type="submission" date="2019-07" db="EMBL/GenBank/DDBJ databases">
        <title>Genomic Encyclopedia of Archaeal and Bacterial Type Strains, Phase II (KMG-II): from individual species to whole genera.</title>
        <authorList>
            <person name="Goeker M."/>
        </authorList>
    </citation>
    <scope>NUCLEOTIDE SEQUENCE [LARGE SCALE GENOMIC DNA]</scope>
    <source>
        <strain evidence="9 10">ATCC BAA-252</strain>
    </source>
</reference>
<feature type="region of interest" description="Disordered" evidence="7">
    <location>
        <begin position="1"/>
        <end position="49"/>
    </location>
</feature>
<dbReference type="PANTHER" id="PTHR47683">
    <property type="entry name" value="PSEUDOURIDINE SYNTHASE FAMILY PROTEIN-RELATED"/>
    <property type="match status" value="1"/>
</dbReference>
<evidence type="ECO:0000256" key="3">
    <source>
        <dbReference type="ARBA" id="ARBA00022884"/>
    </source>
</evidence>
<dbReference type="FunFam" id="3.10.290.10:FF:000003">
    <property type="entry name" value="Pseudouridine synthase"/>
    <property type="match status" value="1"/>
</dbReference>